<dbReference type="EMBL" id="HBUF01017461">
    <property type="protein sequence ID" value="CAG6610211.1"/>
    <property type="molecule type" value="Transcribed_RNA"/>
</dbReference>
<evidence type="ECO:0000313" key="1">
    <source>
        <dbReference type="EMBL" id="CAG6610211.1"/>
    </source>
</evidence>
<accession>A0A8D8LJF4</accession>
<protein>
    <submittedName>
        <fullName evidence="1">Uncharacterized protein</fullName>
    </submittedName>
</protein>
<dbReference type="AlphaFoldDB" id="A0A8D8LJF4"/>
<reference evidence="1" key="1">
    <citation type="submission" date="2021-05" db="EMBL/GenBank/DDBJ databases">
        <authorList>
            <person name="Alioto T."/>
            <person name="Alioto T."/>
            <person name="Gomez Garrido J."/>
        </authorList>
    </citation>
    <scope>NUCLEOTIDE SEQUENCE</scope>
</reference>
<sequence>MPFLLVLMQNKSYYVLCAYWVNKVTNQELLRRMGKEQKVIETIKSRKLQFFEHMLRGDKYSPAVLKLETIYTRLKGDLGLCSRIIKFNKNNNKKMSRPIWASQIY</sequence>
<organism evidence="1">
    <name type="scientific">Cacopsylla melanoneura</name>
    <dbReference type="NCBI Taxonomy" id="428564"/>
    <lineage>
        <taxon>Eukaryota</taxon>
        <taxon>Metazoa</taxon>
        <taxon>Ecdysozoa</taxon>
        <taxon>Arthropoda</taxon>
        <taxon>Hexapoda</taxon>
        <taxon>Insecta</taxon>
        <taxon>Pterygota</taxon>
        <taxon>Neoptera</taxon>
        <taxon>Paraneoptera</taxon>
        <taxon>Hemiptera</taxon>
        <taxon>Sternorrhyncha</taxon>
        <taxon>Psylloidea</taxon>
        <taxon>Psyllidae</taxon>
        <taxon>Psyllinae</taxon>
        <taxon>Cacopsylla</taxon>
    </lineage>
</organism>
<proteinExistence type="predicted"/>
<name>A0A8D8LJF4_9HEMI</name>